<reference evidence="7 8" key="1">
    <citation type="submission" date="2019-01" db="EMBL/GenBank/DDBJ databases">
        <title>Intercellular communication is required for trap formation in the nematode-trapping fungus Duddingtonia flagrans.</title>
        <authorList>
            <person name="Youssar L."/>
            <person name="Wernet V."/>
            <person name="Hensel N."/>
            <person name="Hildebrandt H.-G."/>
            <person name="Fischer R."/>
        </authorList>
    </citation>
    <scope>NUCLEOTIDE SEQUENCE [LARGE SCALE GENOMIC DNA]</scope>
    <source>
        <strain evidence="7 8">CBS H-5679</strain>
    </source>
</reference>
<dbReference type="InterPro" id="IPR006594">
    <property type="entry name" value="LisH"/>
</dbReference>
<evidence type="ECO:0000256" key="2">
    <source>
        <dbReference type="ARBA" id="ARBA00022574"/>
    </source>
</evidence>
<evidence type="ECO:0008006" key="9">
    <source>
        <dbReference type="Google" id="ProtNLM"/>
    </source>
</evidence>
<dbReference type="InterPro" id="IPR015943">
    <property type="entry name" value="WD40/YVTN_repeat-like_dom_sf"/>
</dbReference>
<dbReference type="PROSITE" id="PS50082">
    <property type="entry name" value="WD_REPEATS_2"/>
    <property type="match status" value="5"/>
</dbReference>
<comment type="subcellular location">
    <subcellularLocation>
        <location evidence="1">Nucleus</location>
    </subcellularLocation>
</comment>
<evidence type="ECO:0000256" key="4">
    <source>
        <dbReference type="ARBA" id="ARBA00023242"/>
    </source>
</evidence>
<dbReference type="InterPro" id="IPR019775">
    <property type="entry name" value="WD40_repeat_CS"/>
</dbReference>
<protein>
    <recommendedName>
        <fullName evidence="9">LisH domain-containing protein</fullName>
    </recommendedName>
</protein>
<dbReference type="InterPro" id="IPR001680">
    <property type="entry name" value="WD40_rpt"/>
</dbReference>
<evidence type="ECO:0000313" key="7">
    <source>
        <dbReference type="EMBL" id="RVD82290.1"/>
    </source>
</evidence>
<dbReference type="SUPFAM" id="SSF50978">
    <property type="entry name" value="WD40 repeat-like"/>
    <property type="match status" value="1"/>
</dbReference>
<evidence type="ECO:0000313" key="8">
    <source>
        <dbReference type="Proteomes" id="UP000283090"/>
    </source>
</evidence>
<dbReference type="STRING" id="97331.A0A436ZTQ3"/>
<evidence type="ECO:0000256" key="5">
    <source>
        <dbReference type="PROSITE-ProRule" id="PRU00221"/>
    </source>
</evidence>
<keyword evidence="8" id="KW-1185">Reference proteome</keyword>
<organism evidence="7 8">
    <name type="scientific">Arthrobotrys flagrans</name>
    <name type="common">Nematode-trapping fungus</name>
    <name type="synonym">Trichothecium flagrans</name>
    <dbReference type="NCBI Taxonomy" id="97331"/>
    <lineage>
        <taxon>Eukaryota</taxon>
        <taxon>Fungi</taxon>
        <taxon>Dikarya</taxon>
        <taxon>Ascomycota</taxon>
        <taxon>Pezizomycotina</taxon>
        <taxon>Orbiliomycetes</taxon>
        <taxon>Orbiliales</taxon>
        <taxon>Orbiliaceae</taxon>
        <taxon>Arthrobotrys</taxon>
    </lineage>
</organism>
<dbReference type="VEuPathDB" id="FungiDB:DFL_006720"/>
<dbReference type="InterPro" id="IPR036322">
    <property type="entry name" value="WD40_repeat_dom_sf"/>
</dbReference>
<dbReference type="PANTHER" id="PTHR22846:SF2">
    <property type="entry name" value="F-BOX-LIKE_WD REPEAT-CONTAINING PROTEIN EBI"/>
    <property type="match status" value="1"/>
</dbReference>
<feature type="repeat" description="WD" evidence="5">
    <location>
        <begin position="516"/>
        <end position="557"/>
    </location>
</feature>
<dbReference type="GO" id="GO:0034967">
    <property type="term" value="C:Set3 complex"/>
    <property type="evidence" value="ECO:0007669"/>
    <property type="project" value="TreeGrafter"/>
</dbReference>
<proteinExistence type="predicted"/>
<name>A0A436ZTQ3_ARTFL</name>
<dbReference type="AlphaFoldDB" id="A0A436ZTQ3"/>
<dbReference type="SMART" id="SM00320">
    <property type="entry name" value="WD40"/>
    <property type="match status" value="7"/>
</dbReference>
<feature type="repeat" description="WD" evidence="5">
    <location>
        <begin position="329"/>
        <end position="371"/>
    </location>
</feature>
<evidence type="ECO:0000256" key="1">
    <source>
        <dbReference type="ARBA" id="ARBA00004123"/>
    </source>
</evidence>
<dbReference type="PRINTS" id="PR00320">
    <property type="entry name" value="GPROTEINBRPT"/>
</dbReference>
<dbReference type="PROSITE" id="PS50896">
    <property type="entry name" value="LISH"/>
    <property type="match status" value="1"/>
</dbReference>
<dbReference type="Pfam" id="PF08513">
    <property type="entry name" value="LisH"/>
    <property type="match status" value="1"/>
</dbReference>
<dbReference type="OrthoDB" id="1367865at2759"/>
<dbReference type="RefSeq" id="XP_067487834.1">
    <property type="nucleotide sequence ID" value="XM_067636193.1"/>
</dbReference>
<keyword evidence="4" id="KW-0539">Nucleus</keyword>
<gene>
    <name evidence="7" type="ORF">DFL_006720</name>
</gene>
<feature type="repeat" description="WD" evidence="5">
    <location>
        <begin position="471"/>
        <end position="516"/>
    </location>
</feature>
<feature type="repeat" description="WD" evidence="5">
    <location>
        <begin position="436"/>
        <end position="461"/>
    </location>
</feature>
<dbReference type="PANTHER" id="PTHR22846">
    <property type="entry name" value="WD40 REPEAT PROTEIN"/>
    <property type="match status" value="1"/>
</dbReference>
<dbReference type="PROSITE" id="PS00678">
    <property type="entry name" value="WD_REPEATS_1"/>
    <property type="match status" value="1"/>
</dbReference>
<feature type="region of interest" description="Disordered" evidence="6">
    <location>
        <begin position="86"/>
        <end position="127"/>
    </location>
</feature>
<dbReference type="CDD" id="cd00200">
    <property type="entry name" value="WD40"/>
    <property type="match status" value="1"/>
</dbReference>
<comment type="caution">
    <text evidence="7">The sequence shown here is derived from an EMBL/GenBank/DDBJ whole genome shotgun (WGS) entry which is preliminary data.</text>
</comment>
<dbReference type="Pfam" id="PF00400">
    <property type="entry name" value="WD40"/>
    <property type="match status" value="4"/>
</dbReference>
<dbReference type="GO" id="GO:0003714">
    <property type="term" value="F:transcription corepressor activity"/>
    <property type="evidence" value="ECO:0007669"/>
    <property type="project" value="InterPro"/>
</dbReference>
<dbReference type="Proteomes" id="UP000283090">
    <property type="component" value="Unassembled WGS sequence"/>
</dbReference>
<dbReference type="InterPro" id="IPR045183">
    <property type="entry name" value="Ebi-like"/>
</dbReference>
<keyword evidence="2 5" id="KW-0853">WD repeat</keyword>
<dbReference type="GO" id="GO:0006357">
    <property type="term" value="P:regulation of transcription by RNA polymerase II"/>
    <property type="evidence" value="ECO:0007669"/>
    <property type="project" value="TreeGrafter"/>
</dbReference>
<dbReference type="InterPro" id="IPR020472">
    <property type="entry name" value="WD40_PAC1"/>
</dbReference>
<dbReference type="Gene3D" id="1.20.960.30">
    <property type="match status" value="1"/>
</dbReference>
<evidence type="ECO:0000256" key="6">
    <source>
        <dbReference type="SAM" id="MobiDB-lite"/>
    </source>
</evidence>
<sequence>MSAPLTSEQVNYLVWRYLQESGFEKSTFSFQDDCRAHHLEGKFKNWVKPGALINIIQKGLQYLALEASIYENGTIGTTKVFSYFGPPNVQEEPTAAPPPADVSMEDAAGDVEMSNPPPPSAQPREESNGISIEVEAQKAELLREPPQTNGTITPIKRSHHDLVTTMPPEVNGTHSQRTKRAKTAAAVGEDAMIIDGIGLPDTTSEEVRATIGSSIGVQADEYIQLDRESTGVYHLSPLDASLDSAARNCKFSPTNKNSLAVSLDTCHMFNLGDDLFTPNRNIQDLVLFQQFGEEMSTIAWSDNGEHLATASWDGLIKIWDDKGRLRQSLKMHRAPILCLKFHPVKHTLLLSVDGHSKVNVWDVTTGKLKKQCELSIENGANEKNTPHDADWVNDNTIVAVGGNGAVEKFDLSRPLENGPHLDSIVRYEGHDAHKNVSSVIWSGGHDIFATGGEDGKIMLWKPSQFKPVGVLEGHQDEISFLQLSHGSSSPDSLLASSSADGSVRIWNIESRICLHVLNMQSPVDVLSFTADGKYLAAGAQNLIVMVWLTETGRLVGMYDAKPGEDVLSAQSTMEDLSWDKEGGRLAVAVRDQKCAIIDWKTLVNDAATKKSR</sequence>
<feature type="repeat" description="WD" evidence="5">
    <location>
        <begin position="288"/>
        <end position="320"/>
    </location>
</feature>
<evidence type="ECO:0000256" key="3">
    <source>
        <dbReference type="ARBA" id="ARBA00022737"/>
    </source>
</evidence>
<accession>A0A436ZTQ3</accession>
<dbReference type="PROSITE" id="PS50294">
    <property type="entry name" value="WD_REPEATS_REGION"/>
    <property type="match status" value="2"/>
</dbReference>
<dbReference type="EMBL" id="SAEB01000009">
    <property type="protein sequence ID" value="RVD82290.1"/>
    <property type="molecule type" value="Genomic_DNA"/>
</dbReference>
<keyword evidence="3" id="KW-0677">Repeat</keyword>
<dbReference type="Gene3D" id="2.130.10.10">
    <property type="entry name" value="YVTN repeat-like/Quinoprotein amine dehydrogenase"/>
    <property type="match status" value="1"/>
</dbReference>
<dbReference type="GeneID" id="93589031"/>